<evidence type="ECO:0000256" key="6">
    <source>
        <dbReference type="ARBA" id="ARBA00012963"/>
    </source>
</evidence>
<dbReference type="NCBIfam" id="TIGR00097">
    <property type="entry name" value="HMP-P_kinase"/>
    <property type="match status" value="1"/>
</dbReference>
<evidence type="ECO:0000256" key="7">
    <source>
        <dbReference type="ARBA" id="ARBA00019161"/>
    </source>
</evidence>
<evidence type="ECO:0000256" key="13">
    <source>
        <dbReference type="ARBA" id="ARBA00037917"/>
    </source>
</evidence>
<keyword evidence="11" id="KW-0067">ATP-binding</keyword>
<comment type="catalytic activity">
    <reaction evidence="2">
        <text>4-amino-2-methyl-5-(phosphooxymethyl)pyrimidine + ATP = 4-amino-2-methyl-5-(diphosphooxymethyl)pyrimidine + ADP</text>
        <dbReference type="Rhea" id="RHEA:19893"/>
        <dbReference type="ChEBI" id="CHEBI:30616"/>
        <dbReference type="ChEBI" id="CHEBI:57841"/>
        <dbReference type="ChEBI" id="CHEBI:58354"/>
        <dbReference type="ChEBI" id="CHEBI:456216"/>
        <dbReference type="EC" id="2.7.4.7"/>
    </reaction>
</comment>
<evidence type="ECO:0000256" key="4">
    <source>
        <dbReference type="ARBA" id="ARBA00009879"/>
    </source>
</evidence>
<dbReference type="Proteomes" id="UP000190625">
    <property type="component" value="Unassembled WGS sequence"/>
</dbReference>
<sequence length="265" mass="28318">MLHINQVLTIAGSDSSGGAGIQADIKTITMLQNYAASVITGVTAQNTKGVSEVSMLSGEFVKQQLNDVLNDLEINAIKTGMLGTAEVVSVIASVLKEREIKNLVIDPVMVATSGDRLLDKEAISILTGRLFSLATVVTPNLTEAEVLIDKEINTLLEMEDAAKEISNLGPTAVLLKGGHREGKAIDLLYYKDKTHRISAPRIKTENTHGTGCTLSSAIASNLADGMEILPAIKKAKDFITSSLKNGINVGKGRGPVNHLWRFEKI</sequence>
<organism evidence="17 18">
    <name type="scientific">Selenihalanaerobacter shriftii</name>
    <dbReference type="NCBI Taxonomy" id="142842"/>
    <lineage>
        <taxon>Bacteria</taxon>
        <taxon>Bacillati</taxon>
        <taxon>Bacillota</taxon>
        <taxon>Clostridia</taxon>
        <taxon>Halanaerobiales</taxon>
        <taxon>Halobacteroidaceae</taxon>
        <taxon>Selenihalanaerobacter</taxon>
    </lineage>
</organism>
<keyword evidence="10 17" id="KW-0418">Kinase</keyword>
<dbReference type="InterPro" id="IPR004399">
    <property type="entry name" value="HMP/HMP-P_kinase_dom"/>
</dbReference>
<dbReference type="GO" id="GO:0008902">
    <property type="term" value="F:hydroxymethylpyrimidine kinase activity"/>
    <property type="evidence" value="ECO:0007669"/>
    <property type="project" value="UniProtKB-EC"/>
</dbReference>
<dbReference type="OrthoDB" id="9810880at2"/>
<dbReference type="SUPFAM" id="SSF53613">
    <property type="entry name" value="Ribokinase-like"/>
    <property type="match status" value="1"/>
</dbReference>
<dbReference type="EC" id="2.7.1.49" evidence="5"/>
<dbReference type="FunFam" id="3.40.1190.20:FF:000003">
    <property type="entry name" value="Phosphomethylpyrimidine kinase ThiD"/>
    <property type="match status" value="1"/>
</dbReference>
<dbReference type="InterPro" id="IPR013749">
    <property type="entry name" value="PM/HMP-P_kinase-1"/>
</dbReference>
<evidence type="ECO:0000256" key="9">
    <source>
        <dbReference type="ARBA" id="ARBA00022741"/>
    </source>
</evidence>
<dbReference type="RefSeq" id="WP_078809602.1">
    <property type="nucleotide sequence ID" value="NZ_FUWM01000008.1"/>
</dbReference>
<dbReference type="PANTHER" id="PTHR20858">
    <property type="entry name" value="PHOSPHOMETHYLPYRIMIDINE KINASE"/>
    <property type="match status" value="1"/>
</dbReference>
<evidence type="ECO:0000256" key="14">
    <source>
        <dbReference type="ARBA" id="ARBA00042102"/>
    </source>
</evidence>
<evidence type="ECO:0000256" key="3">
    <source>
        <dbReference type="ARBA" id="ARBA00004769"/>
    </source>
</evidence>
<dbReference type="Gene3D" id="3.40.1190.20">
    <property type="match status" value="1"/>
</dbReference>
<evidence type="ECO:0000256" key="10">
    <source>
        <dbReference type="ARBA" id="ARBA00022777"/>
    </source>
</evidence>
<evidence type="ECO:0000313" key="18">
    <source>
        <dbReference type="Proteomes" id="UP000190625"/>
    </source>
</evidence>
<accession>A0A1T4LFE2</accession>
<dbReference type="GO" id="GO:0005524">
    <property type="term" value="F:ATP binding"/>
    <property type="evidence" value="ECO:0007669"/>
    <property type="project" value="UniProtKB-KW"/>
</dbReference>
<name>A0A1T4LFE2_9FIRM</name>
<comment type="pathway">
    <text evidence="13">Cofactor biosynthesis; thiamine diphosphate biosynthesis; 4-amino-2-methyl-5-diphosphomethylpyrimidine from 5-amino-1-(5-phospho-D-ribosyl)imidazole: step 2/3.</text>
</comment>
<feature type="domain" description="Pyridoxamine kinase/Phosphomethylpyrimidine kinase" evidence="16">
    <location>
        <begin position="14"/>
        <end position="257"/>
    </location>
</feature>
<dbReference type="STRING" id="142842.SAMN02745118_01111"/>
<evidence type="ECO:0000256" key="15">
    <source>
        <dbReference type="ARBA" id="ARBA00043176"/>
    </source>
</evidence>
<dbReference type="AlphaFoldDB" id="A0A1T4LFE2"/>
<dbReference type="EMBL" id="FUWM01000008">
    <property type="protein sequence ID" value="SJZ53341.1"/>
    <property type="molecule type" value="Genomic_DNA"/>
</dbReference>
<evidence type="ECO:0000256" key="1">
    <source>
        <dbReference type="ARBA" id="ARBA00000151"/>
    </source>
</evidence>
<reference evidence="18" key="1">
    <citation type="submission" date="2017-02" db="EMBL/GenBank/DDBJ databases">
        <authorList>
            <person name="Varghese N."/>
            <person name="Submissions S."/>
        </authorList>
    </citation>
    <scope>NUCLEOTIDE SEQUENCE [LARGE SCALE GENOMIC DNA]</scope>
    <source>
        <strain evidence="18">ATCC BAA-73</strain>
    </source>
</reference>
<dbReference type="InterPro" id="IPR029056">
    <property type="entry name" value="Ribokinase-like"/>
</dbReference>
<dbReference type="CDD" id="cd01169">
    <property type="entry name" value="HMPP_kinase"/>
    <property type="match status" value="1"/>
</dbReference>
<evidence type="ECO:0000256" key="12">
    <source>
        <dbReference type="ARBA" id="ARBA00022977"/>
    </source>
</evidence>
<keyword evidence="12" id="KW-0784">Thiamine biosynthesis</keyword>
<evidence type="ECO:0000259" key="16">
    <source>
        <dbReference type="Pfam" id="PF08543"/>
    </source>
</evidence>
<evidence type="ECO:0000313" key="17">
    <source>
        <dbReference type="EMBL" id="SJZ53341.1"/>
    </source>
</evidence>
<comment type="catalytic activity">
    <reaction evidence="1">
        <text>4-amino-5-hydroxymethyl-2-methylpyrimidine + ATP = 4-amino-2-methyl-5-(phosphooxymethyl)pyrimidine + ADP + H(+)</text>
        <dbReference type="Rhea" id="RHEA:23096"/>
        <dbReference type="ChEBI" id="CHEBI:15378"/>
        <dbReference type="ChEBI" id="CHEBI:16892"/>
        <dbReference type="ChEBI" id="CHEBI:30616"/>
        <dbReference type="ChEBI" id="CHEBI:58354"/>
        <dbReference type="ChEBI" id="CHEBI:456216"/>
        <dbReference type="EC" id="2.7.1.49"/>
    </reaction>
</comment>
<protein>
    <recommendedName>
        <fullName evidence="7">Hydroxymethylpyrimidine/phosphomethylpyrimidine kinase</fullName>
        <ecNumber evidence="5">2.7.1.49</ecNumber>
        <ecNumber evidence="6">2.7.4.7</ecNumber>
    </recommendedName>
    <alternativeName>
        <fullName evidence="14">Hydroxymethylpyrimidine kinase</fullName>
    </alternativeName>
    <alternativeName>
        <fullName evidence="15">Hydroxymethylpyrimidine phosphate kinase</fullName>
    </alternativeName>
</protein>
<evidence type="ECO:0000256" key="2">
    <source>
        <dbReference type="ARBA" id="ARBA00000565"/>
    </source>
</evidence>
<dbReference type="Pfam" id="PF08543">
    <property type="entry name" value="Phos_pyr_kin"/>
    <property type="match status" value="1"/>
</dbReference>
<keyword evidence="18" id="KW-1185">Reference proteome</keyword>
<comment type="pathway">
    <text evidence="3">Cofactor biosynthesis; thiamine diphosphate biosynthesis; 4-amino-2-methyl-5-diphosphomethylpyrimidine from 5-amino-1-(5-phospho-D-ribosyl)imidazole: step 3/3.</text>
</comment>
<dbReference type="GO" id="GO:0005829">
    <property type="term" value="C:cytosol"/>
    <property type="evidence" value="ECO:0007669"/>
    <property type="project" value="TreeGrafter"/>
</dbReference>
<keyword evidence="8" id="KW-0808">Transferase</keyword>
<comment type="similarity">
    <text evidence="4">Belongs to the ThiD family.</text>
</comment>
<evidence type="ECO:0000256" key="5">
    <source>
        <dbReference type="ARBA" id="ARBA00012135"/>
    </source>
</evidence>
<dbReference type="GO" id="GO:0008972">
    <property type="term" value="F:phosphomethylpyrimidine kinase activity"/>
    <property type="evidence" value="ECO:0007669"/>
    <property type="project" value="UniProtKB-EC"/>
</dbReference>
<evidence type="ECO:0000256" key="8">
    <source>
        <dbReference type="ARBA" id="ARBA00022679"/>
    </source>
</evidence>
<proteinExistence type="inferred from homology"/>
<keyword evidence="9" id="KW-0547">Nucleotide-binding</keyword>
<gene>
    <name evidence="17" type="ORF">SAMN02745118_01111</name>
</gene>
<evidence type="ECO:0000256" key="11">
    <source>
        <dbReference type="ARBA" id="ARBA00022840"/>
    </source>
</evidence>
<dbReference type="PANTHER" id="PTHR20858:SF17">
    <property type="entry name" value="HYDROXYMETHYLPYRIMIDINE_PHOSPHOMETHYLPYRIMIDINE KINASE THI20-RELATED"/>
    <property type="match status" value="1"/>
</dbReference>
<dbReference type="GO" id="GO:0009228">
    <property type="term" value="P:thiamine biosynthetic process"/>
    <property type="evidence" value="ECO:0007669"/>
    <property type="project" value="UniProtKB-KW"/>
</dbReference>
<dbReference type="EC" id="2.7.4.7" evidence="6"/>